<gene>
    <name evidence="2" type="ORF">SAMN06273567_102145</name>
</gene>
<organism evidence="2 3">
    <name type="scientific">Geodermatophilus aquaeductus</name>
    <dbReference type="NCBI Taxonomy" id="1564161"/>
    <lineage>
        <taxon>Bacteria</taxon>
        <taxon>Bacillati</taxon>
        <taxon>Actinomycetota</taxon>
        <taxon>Actinomycetes</taxon>
        <taxon>Geodermatophilales</taxon>
        <taxon>Geodermatophilaceae</taxon>
        <taxon>Geodermatophilus</taxon>
    </lineage>
</organism>
<reference evidence="2 3" key="1">
    <citation type="submission" date="2017-05" db="EMBL/GenBank/DDBJ databases">
        <authorList>
            <person name="Varghese N."/>
            <person name="Submissions S."/>
        </authorList>
    </citation>
    <scope>NUCLEOTIDE SEQUENCE [LARGE SCALE GENOMIC DNA]</scope>
    <source>
        <strain evidence="2 3">DSM 46834</strain>
    </source>
</reference>
<name>A0A521C4Z1_9ACTN</name>
<evidence type="ECO:0000313" key="2">
    <source>
        <dbReference type="EMBL" id="SMO54492.1"/>
    </source>
</evidence>
<accession>A0A521C4Z1</accession>
<keyword evidence="3" id="KW-1185">Reference proteome</keyword>
<evidence type="ECO:0000313" key="3">
    <source>
        <dbReference type="Proteomes" id="UP000317484"/>
    </source>
</evidence>
<keyword evidence="1" id="KW-0472">Membrane</keyword>
<keyword evidence="1" id="KW-0812">Transmembrane</keyword>
<dbReference type="EMBL" id="FXTJ01000002">
    <property type="protein sequence ID" value="SMO54492.1"/>
    <property type="molecule type" value="Genomic_DNA"/>
</dbReference>
<dbReference type="AlphaFoldDB" id="A0A521C4Z1"/>
<feature type="transmembrane region" description="Helical" evidence="1">
    <location>
        <begin position="6"/>
        <end position="34"/>
    </location>
</feature>
<proteinExistence type="predicted"/>
<sequence>MAEFVALVAAGMLVVGLGVLAACSVLTAAGWLVVRLVRHGGPPRPGGAGGPDG</sequence>
<dbReference type="Proteomes" id="UP000317484">
    <property type="component" value="Unassembled WGS sequence"/>
</dbReference>
<dbReference type="RefSeq" id="WP_185938206.1">
    <property type="nucleotide sequence ID" value="NZ_FXTJ01000002.1"/>
</dbReference>
<protein>
    <submittedName>
        <fullName evidence="2">Uncharacterized protein</fullName>
    </submittedName>
</protein>
<evidence type="ECO:0000256" key="1">
    <source>
        <dbReference type="SAM" id="Phobius"/>
    </source>
</evidence>
<keyword evidence="1" id="KW-1133">Transmembrane helix</keyword>